<evidence type="ECO:0000259" key="4">
    <source>
        <dbReference type="PROSITE" id="PS50956"/>
    </source>
</evidence>
<dbReference type="Gene3D" id="1.10.10.10">
    <property type="entry name" value="Winged helix-like DNA-binding domain superfamily/Winged helix DNA-binding domain"/>
    <property type="match status" value="1"/>
</dbReference>
<keyword evidence="1" id="KW-0805">Transcription regulation</keyword>
<keyword evidence="2" id="KW-0238">DNA-binding</keyword>
<comment type="caution">
    <text evidence="5">The sequence shown here is derived from an EMBL/GenBank/DDBJ whole genome shotgun (WGS) entry which is preliminary data.</text>
</comment>
<dbReference type="SUPFAM" id="SSF54909">
    <property type="entry name" value="Dimeric alpha+beta barrel"/>
    <property type="match status" value="1"/>
</dbReference>
<evidence type="ECO:0000256" key="1">
    <source>
        <dbReference type="ARBA" id="ARBA00023015"/>
    </source>
</evidence>
<dbReference type="PANTHER" id="PTHR30154:SF34">
    <property type="entry name" value="TRANSCRIPTIONAL REGULATOR AZLB"/>
    <property type="match status" value="1"/>
</dbReference>
<dbReference type="PROSITE" id="PS50956">
    <property type="entry name" value="HTH_ASNC_2"/>
    <property type="match status" value="1"/>
</dbReference>
<dbReference type="Proteomes" id="UP000707352">
    <property type="component" value="Unassembled WGS sequence"/>
</dbReference>
<dbReference type="PRINTS" id="PR00033">
    <property type="entry name" value="HTHASNC"/>
</dbReference>
<reference evidence="5 6" key="1">
    <citation type="submission" date="2020-03" db="EMBL/GenBank/DDBJ databases">
        <title>The genome sequence of Microvirga sp. c23x22.</title>
        <authorList>
            <person name="Zhang X."/>
        </authorList>
    </citation>
    <scope>NUCLEOTIDE SEQUENCE [LARGE SCALE GENOMIC DNA]</scope>
    <source>
        <strain evidence="6">c23x22</strain>
    </source>
</reference>
<feature type="domain" description="HTH asnC-type" evidence="4">
    <location>
        <begin position="1"/>
        <end position="87"/>
    </location>
</feature>
<dbReference type="InterPro" id="IPR011008">
    <property type="entry name" value="Dimeric_a/b-barrel"/>
</dbReference>
<dbReference type="Pfam" id="PF13404">
    <property type="entry name" value="HTH_AsnC-type"/>
    <property type="match status" value="1"/>
</dbReference>
<organism evidence="5 6">
    <name type="scientific">Microvirga terricola</name>
    <dbReference type="NCBI Taxonomy" id="2719797"/>
    <lineage>
        <taxon>Bacteria</taxon>
        <taxon>Pseudomonadati</taxon>
        <taxon>Pseudomonadota</taxon>
        <taxon>Alphaproteobacteria</taxon>
        <taxon>Hyphomicrobiales</taxon>
        <taxon>Methylobacteriaceae</taxon>
        <taxon>Microvirga</taxon>
    </lineage>
</organism>
<gene>
    <name evidence="5" type="ORF">HB375_16765</name>
</gene>
<sequence>MDELDQKLLALLRADARQPVSSLAATLKVSRATVRTRTERMVENGTIQGFTVTLGSSARPNNIRAVTMIEVEGQGADKVIKRLHGFPEVSRINTTNGRWDIVAEIEVATLEEFDQVLRRIREISGISSTETSILLSRRK</sequence>
<dbReference type="EMBL" id="JAATJS010000007">
    <property type="protein sequence ID" value="NIX78247.1"/>
    <property type="molecule type" value="Genomic_DNA"/>
</dbReference>
<keyword evidence="3" id="KW-0804">Transcription</keyword>
<dbReference type="SUPFAM" id="SSF46785">
    <property type="entry name" value="Winged helix' DNA-binding domain"/>
    <property type="match status" value="1"/>
</dbReference>
<evidence type="ECO:0000256" key="3">
    <source>
        <dbReference type="ARBA" id="ARBA00023163"/>
    </source>
</evidence>
<dbReference type="RefSeq" id="WP_167674160.1">
    <property type="nucleotide sequence ID" value="NZ_JAATJS010000007.1"/>
</dbReference>
<dbReference type="PANTHER" id="PTHR30154">
    <property type="entry name" value="LEUCINE-RESPONSIVE REGULATORY PROTEIN"/>
    <property type="match status" value="1"/>
</dbReference>
<evidence type="ECO:0000313" key="6">
    <source>
        <dbReference type="Proteomes" id="UP000707352"/>
    </source>
</evidence>
<proteinExistence type="predicted"/>
<dbReference type="SMART" id="SM00344">
    <property type="entry name" value="HTH_ASNC"/>
    <property type="match status" value="1"/>
</dbReference>
<dbReference type="InterPro" id="IPR019888">
    <property type="entry name" value="Tscrpt_reg_AsnC-like"/>
</dbReference>
<evidence type="ECO:0000313" key="5">
    <source>
        <dbReference type="EMBL" id="NIX78247.1"/>
    </source>
</evidence>
<name>A0ABX0VF38_9HYPH</name>
<accession>A0ABX0VF38</accession>
<protein>
    <submittedName>
        <fullName evidence="5">Lrp/AsnC family transcriptional regulator</fullName>
    </submittedName>
</protein>
<dbReference type="Pfam" id="PF01037">
    <property type="entry name" value="AsnC_trans_reg"/>
    <property type="match status" value="1"/>
</dbReference>
<dbReference type="InterPro" id="IPR019887">
    <property type="entry name" value="Tscrpt_reg_AsnC/Lrp_C"/>
</dbReference>
<evidence type="ECO:0000256" key="2">
    <source>
        <dbReference type="ARBA" id="ARBA00023125"/>
    </source>
</evidence>
<dbReference type="InterPro" id="IPR036390">
    <property type="entry name" value="WH_DNA-bd_sf"/>
</dbReference>
<dbReference type="InterPro" id="IPR000485">
    <property type="entry name" value="AsnC-type_HTH_dom"/>
</dbReference>
<keyword evidence="6" id="KW-1185">Reference proteome</keyword>
<dbReference type="Gene3D" id="3.30.70.920">
    <property type="match status" value="1"/>
</dbReference>
<dbReference type="InterPro" id="IPR036388">
    <property type="entry name" value="WH-like_DNA-bd_sf"/>
</dbReference>